<protein>
    <recommendedName>
        <fullName evidence="7 8">Phospho-N-acetylmuramoyl-pentapeptide-transferase</fullName>
        <ecNumber evidence="7 8">2.7.8.13</ecNumber>
    </recommendedName>
    <alternativeName>
        <fullName evidence="7">UDP-MurNAc-pentapeptide phosphotransferase</fullName>
    </alternativeName>
</protein>
<dbReference type="EC" id="2.7.8.13" evidence="7 8"/>
<dbReference type="InterPro" id="IPR018480">
    <property type="entry name" value="PNAcMuramoyl-5peptid_Trfase_CS"/>
</dbReference>
<keyword evidence="7" id="KW-0460">Magnesium</keyword>
<keyword evidence="7" id="KW-0573">Peptidoglycan synthesis</keyword>
<dbReference type="Proteomes" id="UP001526225">
    <property type="component" value="Unassembled WGS sequence"/>
</dbReference>
<comment type="subcellular location">
    <subcellularLocation>
        <location evidence="7">Cell membrane</location>
        <topology evidence="7">Multi-pass membrane protein</topology>
    </subcellularLocation>
    <subcellularLocation>
        <location evidence="1">Membrane</location>
        <topology evidence="1">Multi-pass membrane protein</topology>
    </subcellularLocation>
</comment>
<feature type="transmembrane region" description="Helical" evidence="7">
    <location>
        <begin position="176"/>
        <end position="195"/>
    </location>
</feature>
<feature type="transmembrane region" description="Helical" evidence="7">
    <location>
        <begin position="80"/>
        <end position="98"/>
    </location>
</feature>
<comment type="function">
    <text evidence="7">Catalyzes the initial step of the lipid cycle reactions in the biosynthesis of the cell wall peptidoglycan: transfers peptidoglycan precursor phospho-MurNAc-pentapeptide from UDP-MurNAc-pentapeptide onto the lipid carrier undecaprenyl phosphate, yielding undecaprenyl-pyrophosphoryl-MurNAc-pentapeptide, known as lipid I.</text>
</comment>
<evidence type="ECO:0000313" key="9">
    <source>
        <dbReference type="EMBL" id="MCW0952667.1"/>
    </source>
</evidence>
<keyword evidence="10" id="KW-1185">Reference proteome</keyword>
<dbReference type="PANTHER" id="PTHR22926">
    <property type="entry name" value="PHOSPHO-N-ACETYLMURAMOYL-PENTAPEPTIDE-TRANSFERASE"/>
    <property type="match status" value="1"/>
</dbReference>
<organism evidence="9 10">
    <name type="scientific">Weissella ceti</name>
    <dbReference type="NCBI Taxonomy" id="759620"/>
    <lineage>
        <taxon>Bacteria</taxon>
        <taxon>Bacillati</taxon>
        <taxon>Bacillota</taxon>
        <taxon>Bacilli</taxon>
        <taxon>Lactobacillales</taxon>
        <taxon>Lactobacillaceae</taxon>
        <taxon>Weissella</taxon>
    </lineage>
</organism>
<dbReference type="InterPro" id="IPR000715">
    <property type="entry name" value="Glycosyl_transferase_4"/>
</dbReference>
<dbReference type="PROSITE" id="PS01348">
    <property type="entry name" value="MRAY_2"/>
    <property type="match status" value="1"/>
</dbReference>
<dbReference type="HAMAP" id="MF_00038">
    <property type="entry name" value="MraY"/>
    <property type="match status" value="1"/>
</dbReference>
<dbReference type="GO" id="GO:0016740">
    <property type="term" value="F:transferase activity"/>
    <property type="evidence" value="ECO:0007669"/>
    <property type="project" value="UniProtKB-KW"/>
</dbReference>
<dbReference type="PANTHER" id="PTHR22926:SF5">
    <property type="entry name" value="PHOSPHO-N-ACETYLMURAMOYL-PENTAPEPTIDE-TRANSFERASE HOMOLOG"/>
    <property type="match status" value="1"/>
</dbReference>
<dbReference type="Pfam" id="PF10555">
    <property type="entry name" value="MraY_sig1"/>
    <property type="match status" value="1"/>
</dbReference>
<keyword evidence="7" id="KW-1003">Cell membrane</keyword>
<gene>
    <name evidence="7 9" type="primary">mraY</name>
    <name evidence="9" type="ORF">OIT44_01065</name>
</gene>
<reference evidence="9 10" key="1">
    <citation type="submission" date="2022-10" db="EMBL/GenBank/DDBJ databases">
        <title>Weissella fermenti sp. nov., isolated from fermented cabbage.</title>
        <authorList>
            <person name="Lee J.K."/>
            <person name="Baek J.H."/>
            <person name="Choi D.G."/>
            <person name="Kim J.M."/>
            <person name="Jeon C.O."/>
        </authorList>
    </citation>
    <scope>NUCLEOTIDE SEQUENCE [LARGE SCALE GENOMIC DNA]</scope>
    <source>
        <strain evidence="9 10">KACC 18534</strain>
    </source>
</reference>
<comment type="pathway">
    <text evidence="7">Cell wall biogenesis; peptidoglycan biosynthesis.</text>
</comment>
<keyword evidence="3 7" id="KW-0808">Transferase</keyword>
<evidence type="ECO:0000256" key="6">
    <source>
        <dbReference type="ARBA" id="ARBA00023136"/>
    </source>
</evidence>
<evidence type="ECO:0000313" key="10">
    <source>
        <dbReference type="Proteomes" id="UP001526225"/>
    </source>
</evidence>
<accession>A0ABT3E361</accession>
<feature type="transmembrane region" description="Helical" evidence="7">
    <location>
        <begin position="153"/>
        <end position="170"/>
    </location>
</feature>
<evidence type="ECO:0000256" key="3">
    <source>
        <dbReference type="ARBA" id="ARBA00022679"/>
    </source>
</evidence>
<comment type="caution">
    <text evidence="9">The sequence shown here is derived from an EMBL/GenBank/DDBJ whole genome shotgun (WGS) entry which is preliminary data.</text>
</comment>
<feature type="transmembrane region" description="Helical" evidence="7">
    <location>
        <begin position="54"/>
        <end position="73"/>
    </location>
</feature>
<keyword evidence="7" id="KW-0133">Cell shape</keyword>
<keyword evidence="7" id="KW-0131">Cell cycle</keyword>
<proteinExistence type="inferred from homology"/>
<evidence type="ECO:0000256" key="5">
    <source>
        <dbReference type="ARBA" id="ARBA00022989"/>
    </source>
</evidence>
<dbReference type="CDD" id="cd06852">
    <property type="entry name" value="GT_MraY"/>
    <property type="match status" value="1"/>
</dbReference>
<keyword evidence="6 7" id="KW-0472">Membrane</keyword>
<evidence type="ECO:0000256" key="7">
    <source>
        <dbReference type="HAMAP-Rule" id="MF_00038"/>
    </source>
</evidence>
<evidence type="ECO:0000256" key="1">
    <source>
        <dbReference type="ARBA" id="ARBA00004141"/>
    </source>
</evidence>
<evidence type="ECO:0000256" key="4">
    <source>
        <dbReference type="ARBA" id="ARBA00022692"/>
    </source>
</evidence>
<keyword evidence="7" id="KW-0479">Metal-binding</keyword>
<dbReference type="InterPro" id="IPR003524">
    <property type="entry name" value="PNAcMuramoyl-5peptid_Trfase"/>
</dbReference>
<keyword evidence="7" id="KW-0132">Cell division</keyword>
<comment type="similarity">
    <text evidence="2 7">Belongs to the glycosyltransferase 4 family. MraY subfamily.</text>
</comment>
<evidence type="ECO:0000256" key="2">
    <source>
        <dbReference type="ARBA" id="ARBA00005583"/>
    </source>
</evidence>
<feature type="transmembrane region" description="Helical" evidence="7">
    <location>
        <begin position="255"/>
        <end position="276"/>
    </location>
</feature>
<feature type="transmembrane region" description="Helical" evidence="7">
    <location>
        <begin position="313"/>
        <end position="330"/>
    </location>
</feature>
<sequence>MMVVWMIGLLVGIVASLIAVPTVREYFKKKKVEQLVMRTGEFGPDHAAKAGTPTMGGVAFIAVVVLGYIVVGFMTKSYDATAWATLSAIILYAIVGAIDDSVKIFNSRDEGLRFIPKLSVEIIAAVLAVGILYVNGFEFSWPMPFGLDPIQNIALYTMLVIVWLVGWSNATNLTDGLDGLATGASIIAYTAYLIIAMQSGNASMMLLDALMIGALLGFFMFNHYPASIFMGDTGSLALGAGLALNAIVLHVEWSLLLIGIVFFVDTLSVIIQVGSFKLRGKRVFLMTPIHHGFEKGGLTGNVEKPWNEWQVDAFFWGMGLLGAIVYFGLFH</sequence>
<dbReference type="EMBL" id="JAOZFE010000001">
    <property type="protein sequence ID" value="MCW0952667.1"/>
    <property type="molecule type" value="Genomic_DNA"/>
</dbReference>
<dbReference type="RefSeq" id="WP_264336023.1">
    <property type="nucleotide sequence ID" value="NZ_CP074441.1"/>
</dbReference>
<evidence type="ECO:0000256" key="8">
    <source>
        <dbReference type="NCBIfam" id="TIGR00445"/>
    </source>
</evidence>
<comment type="catalytic activity">
    <reaction evidence="7">
        <text>UDP-N-acetyl-alpha-D-muramoyl-L-alanyl-gamma-D-glutamyl-L-lysyl-D-alanyl-D-alanine + di-trans,octa-cis-undecaprenyl phosphate = Mur2Ac(oyl-L-Ala-gamma-D-Glu-L-Lys-D-Ala-D-Ala)-di-trans,octa-cis-undecaprenyl diphosphate + UMP</text>
        <dbReference type="Rhea" id="RHEA:21920"/>
        <dbReference type="ChEBI" id="CHEBI:57865"/>
        <dbReference type="ChEBI" id="CHEBI:60032"/>
        <dbReference type="ChEBI" id="CHEBI:60392"/>
        <dbReference type="ChEBI" id="CHEBI:70758"/>
        <dbReference type="EC" id="2.7.8.13"/>
    </reaction>
</comment>
<keyword evidence="4 7" id="KW-0812">Transmembrane</keyword>
<name>A0ABT3E361_9LACO</name>
<feature type="transmembrane region" description="Helical" evidence="7">
    <location>
        <begin position="227"/>
        <end position="248"/>
    </location>
</feature>
<comment type="cofactor">
    <cofactor evidence="7">
        <name>Mg(2+)</name>
        <dbReference type="ChEBI" id="CHEBI:18420"/>
    </cofactor>
</comment>
<dbReference type="NCBIfam" id="TIGR00445">
    <property type="entry name" value="mraY"/>
    <property type="match status" value="1"/>
</dbReference>
<keyword evidence="7" id="KW-0961">Cell wall biogenesis/degradation</keyword>
<keyword evidence="5 7" id="KW-1133">Transmembrane helix</keyword>
<dbReference type="Pfam" id="PF00953">
    <property type="entry name" value="Glycos_transf_4"/>
    <property type="match status" value="1"/>
</dbReference>
<dbReference type="PROSITE" id="PS01347">
    <property type="entry name" value="MRAY_1"/>
    <property type="match status" value="1"/>
</dbReference>
<feature type="transmembrane region" description="Helical" evidence="7">
    <location>
        <begin position="118"/>
        <end position="141"/>
    </location>
</feature>